<name>A0ABW3ZHP9_9RHOB</name>
<feature type="chain" id="PRO_5046243669" evidence="1">
    <location>
        <begin position="19"/>
        <end position="208"/>
    </location>
</feature>
<dbReference type="EMBL" id="JBHTMU010000014">
    <property type="protein sequence ID" value="MFD1342659.1"/>
    <property type="molecule type" value="Genomic_DNA"/>
</dbReference>
<sequence length="208" mass="22405">MIRWVLICLACLTGPAAATQDQWPALFDVAGVAADDVLNIRAEPSASAPIVGTLAPDAVDIEVIRPNPRELWGLVNVEDGTGWVSLSYLRRQPGQYLGALLEPRTCVGTEPFWSLSLTDAARVTYEVAADQTVLEGTVPGRFRSANRRDVEALSLTFFDGTTGTAFLRLDQCSDGMSDRAFGISIDLLLKHPERPVTPSLVSGCCSLN</sequence>
<dbReference type="RefSeq" id="WP_386802930.1">
    <property type="nucleotide sequence ID" value="NZ_JBHTMU010000014.1"/>
</dbReference>
<dbReference type="Proteomes" id="UP001597135">
    <property type="component" value="Unassembled WGS sequence"/>
</dbReference>
<protein>
    <submittedName>
        <fullName evidence="3">SH3 domain-containing protein</fullName>
    </submittedName>
</protein>
<proteinExistence type="predicted"/>
<evidence type="ECO:0000313" key="4">
    <source>
        <dbReference type="Proteomes" id="UP001597135"/>
    </source>
</evidence>
<evidence type="ECO:0000259" key="2">
    <source>
        <dbReference type="Pfam" id="PF08239"/>
    </source>
</evidence>
<dbReference type="Pfam" id="PF08239">
    <property type="entry name" value="SH3_3"/>
    <property type="match status" value="1"/>
</dbReference>
<reference evidence="4" key="1">
    <citation type="journal article" date="2019" name="Int. J. Syst. Evol. Microbiol.">
        <title>The Global Catalogue of Microorganisms (GCM) 10K type strain sequencing project: providing services to taxonomists for standard genome sequencing and annotation.</title>
        <authorList>
            <consortium name="The Broad Institute Genomics Platform"/>
            <consortium name="The Broad Institute Genome Sequencing Center for Infectious Disease"/>
            <person name="Wu L."/>
            <person name="Ma J."/>
        </authorList>
    </citation>
    <scope>NUCLEOTIDE SEQUENCE [LARGE SCALE GENOMIC DNA]</scope>
    <source>
        <strain evidence="4">CCUG 62953</strain>
    </source>
</reference>
<organism evidence="3 4">
    <name type="scientific">Litorisediminicola beolgyonensis</name>
    <dbReference type="NCBI Taxonomy" id="1173614"/>
    <lineage>
        <taxon>Bacteria</taxon>
        <taxon>Pseudomonadati</taxon>
        <taxon>Pseudomonadota</taxon>
        <taxon>Alphaproteobacteria</taxon>
        <taxon>Rhodobacterales</taxon>
        <taxon>Paracoccaceae</taxon>
        <taxon>Litorisediminicola</taxon>
    </lineage>
</organism>
<comment type="caution">
    <text evidence="3">The sequence shown here is derived from an EMBL/GenBank/DDBJ whole genome shotgun (WGS) entry which is preliminary data.</text>
</comment>
<keyword evidence="1" id="KW-0732">Signal</keyword>
<evidence type="ECO:0000313" key="3">
    <source>
        <dbReference type="EMBL" id="MFD1342659.1"/>
    </source>
</evidence>
<evidence type="ECO:0000256" key="1">
    <source>
        <dbReference type="SAM" id="SignalP"/>
    </source>
</evidence>
<dbReference type="InterPro" id="IPR003646">
    <property type="entry name" value="SH3-like_bac-type"/>
</dbReference>
<dbReference type="Gene3D" id="2.30.30.40">
    <property type="entry name" value="SH3 Domains"/>
    <property type="match status" value="1"/>
</dbReference>
<feature type="signal peptide" evidence="1">
    <location>
        <begin position="1"/>
        <end position="18"/>
    </location>
</feature>
<feature type="domain" description="SH3b" evidence="2">
    <location>
        <begin position="36"/>
        <end position="89"/>
    </location>
</feature>
<keyword evidence="4" id="KW-1185">Reference proteome</keyword>
<accession>A0ABW3ZHP9</accession>
<gene>
    <name evidence="3" type="ORF">ACFQ4E_09540</name>
</gene>